<comment type="caution">
    <text evidence="3">The sequence shown here is derived from an EMBL/GenBank/DDBJ whole genome shotgun (WGS) entry which is preliminary data.</text>
</comment>
<accession>A0ABT8DZB4</accession>
<dbReference type="RefSeq" id="WP_290361244.1">
    <property type="nucleotide sequence ID" value="NZ_JAUHHC010000006.1"/>
</dbReference>
<keyword evidence="4" id="KW-1185">Reference proteome</keyword>
<organism evidence="3 4">
    <name type="scientific">Roseateles violae</name>
    <dbReference type="NCBI Taxonomy" id="3058042"/>
    <lineage>
        <taxon>Bacteria</taxon>
        <taxon>Pseudomonadati</taxon>
        <taxon>Pseudomonadota</taxon>
        <taxon>Betaproteobacteria</taxon>
        <taxon>Burkholderiales</taxon>
        <taxon>Sphaerotilaceae</taxon>
        <taxon>Roseateles</taxon>
    </lineage>
</organism>
<reference evidence="3 4" key="1">
    <citation type="submission" date="2023-06" db="EMBL/GenBank/DDBJ databases">
        <title>Pelomonas sp. PFR6 16S ribosomal RNA gene Genome sequencing and assembly.</title>
        <authorList>
            <person name="Woo H."/>
        </authorList>
    </citation>
    <scope>NUCLEOTIDE SEQUENCE [LARGE SCALE GENOMIC DNA]</scope>
    <source>
        <strain evidence="3 4">PFR6</strain>
    </source>
</reference>
<name>A0ABT8DZB4_9BURK</name>
<feature type="domain" description="Ice-binding protein C-terminal" evidence="2">
    <location>
        <begin position="246"/>
        <end position="268"/>
    </location>
</feature>
<dbReference type="Pfam" id="PF07589">
    <property type="entry name" value="PEP-CTERM"/>
    <property type="match status" value="1"/>
</dbReference>
<dbReference type="InterPro" id="IPR013424">
    <property type="entry name" value="Ice-binding_C"/>
</dbReference>
<dbReference type="EMBL" id="JAUHHC010000006">
    <property type="protein sequence ID" value="MDN3922937.1"/>
    <property type="molecule type" value="Genomic_DNA"/>
</dbReference>
<evidence type="ECO:0000256" key="1">
    <source>
        <dbReference type="SAM" id="SignalP"/>
    </source>
</evidence>
<proteinExistence type="predicted"/>
<evidence type="ECO:0000313" key="3">
    <source>
        <dbReference type="EMBL" id="MDN3922937.1"/>
    </source>
</evidence>
<keyword evidence="1" id="KW-0732">Signal</keyword>
<evidence type="ECO:0000259" key="2">
    <source>
        <dbReference type="Pfam" id="PF07589"/>
    </source>
</evidence>
<feature type="chain" id="PRO_5047020855" evidence="1">
    <location>
        <begin position="40"/>
        <end position="302"/>
    </location>
</feature>
<sequence length="302" mass="31914">MRNMRPLNQPYAAVRRWPVRLGAAVAAILLSGTSQQAAADLPDTLGPAHIYGELAFNFPPKLEATIGEWVLISPEGHSKLRLDSAILPSPYLEASAVIAHEPYTGRVVATADYEFMVVGPEASPPVRVDMTVAGRVVADADIRGAFSLKSTWALDSSLGGRLLSGGIETPTLQSHYNDEYHETAHLAITPNSRIKVSMFVDVFIAAGGGPGGSAYALVDPVFAFGPGVGPEYSFAFSPGVGNLPLVPEPHSFILMSAGLLVLGWRIRRASFAPQRAVATASDAGPCQSPQAYAQWAGAKLPL</sequence>
<protein>
    <submittedName>
        <fullName evidence="3">PEP-CTERM sorting domain-containing protein</fullName>
    </submittedName>
</protein>
<dbReference type="Proteomes" id="UP001228044">
    <property type="component" value="Unassembled WGS sequence"/>
</dbReference>
<gene>
    <name evidence="3" type="ORF">QWJ38_21810</name>
</gene>
<feature type="signal peptide" evidence="1">
    <location>
        <begin position="1"/>
        <end position="39"/>
    </location>
</feature>
<evidence type="ECO:0000313" key="4">
    <source>
        <dbReference type="Proteomes" id="UP001228044"/>
    </source>
</evidence>